<keyword evidence="2" id="KW-1185">Reference proteome</keyword>
<dbReference type="RefSeq" id="WP_260729120.1">
    <property type="nucleotide sequence ID" value="NZ_BAAABS010000048.1"/>
</dbReference>
<proteinExistence type="predicted"/>
<protein>
    <submittedName>
        <fullName evidence="1">Uncharacterized protein</fullName>
    </submittedName>
</protein>
<dbReference type="InterPro" id="IPR035315">
    <property type="entry name" value="DUF5372"/>
</dbReference>
<reference evidence="1" key="1">
    <citation type="submission" date="2021-04" db="EMBL/GenBank/DDBJ databases">
        <title>Biosynthetic gene clusters of Dactylosporangioum roseum.</title>
        <authorList>
            <person name="Hartkoorn R.C."/>
            <person name="Beaudoing E."/>
            <person name="Hot D."/>
            <person name="Moureu S."/>
        </authorList>
    </citation>
    <scope>NUCLEOTIDE SEQUENCE</scope>
    <source>
        <strain evidence="1">NRRL B-16295</strain>
    </source>
</reference>
<dbReference type="Pfam" id="PF17342">
    <property type="entry name" value="DUF5372"/>
    <property type="match status" value="1"/>
</dbReference>
<accession>A0ABY5ZCU7</accession>
<dbReference type="Proteomes" id="UP001058271">
    <property type="component" value="Chromosome"/>
</dbReference>
<evidence type="ECO:0000313" key="1">
    <source>
        <dbReference type="EMBL" id="UWZ39692.1"/>
    </source>
</evidence>
<name>A0ABY5ZCU7_9ACTN</name>
<sequence length="60" mass="7271">MITHPFHPSKGQCLPVLYTLRTRTGLFFVCEVEERRRITVRQEWTDRGVPRRWTGRRWTG</sequence>
<dbReference type="EMBL" id="CP073721">
    <property type="protein sequence ID" value="UWZ39692.1"/>
    <property type="molecule type" value="Genomic_DNA"/>
</dbReference>
<gene>
    <name evidence="1" type="ORF">Drose_16610</name>
</gene>
<organism evidence="1 2">
    <name type="scientific">Dactylosporangium roseum</name>
    <dbReference type="NCBI Taxonomy" id="47989"/>
    <lineage>
        <taxon>Bacteria</taxon>
        <taxon>Bacillati</taxon>
        <taxon>Actinomycetota</taxon>
        <taxon>Actinomycetes</taxon>
        <taxon>Micromonosporales</taxon>
        <taxon>Micromonosporaceae</taxon>
        <taxon>Dactylosporangium</taxon>
    </lineage>
</organism>
<evidence type="ECO:0000313" key="2">
    <source>
        <dbReference type="Proteomes" id="UP001058271"/>
    </source>
</evidence>